<feature type="domain" description="O-antigen ligase-related" evidence="6">
    <location>
        <begin position="194"/>
        <end position="337"/>
    </location>
</feature>
<dbReference type="Pfam" id="PF04932">
    <property type="entry name" value="Wzy_C"/>
    <property type="match status" value="1"/>
</dbReference>
<dbReference type="PANTHER" id="PTHR37422:SF13">
    <property type="entry name" value="LIPOPOLYSACCHARIDE BIOSYNTHESIS PROTEIN PA4999-RELATED"/>
    <property type="match status" value="1"/>
</dbReference>
<evidence type="ECO:0000256" key="1">
    <source>
        <dbReference type="ARBA" id="ARBA00004141"/>
    </source>
</evidence>
<dbReference type="STRING" id="1121409.SAMN02745124_04446"/>
<dbReference type="RefSeq" id="WP_073379543.1">
    <property type="nucleotide sequence ID" value="NZ_FQXS01000062.1"/>
</dbReference>
<accession>A0A1M5YUI1</accession>
<feature type="transmembrane region" description="Helical" evidence="5">
    <location>
        <begin position="356"/>
        <end position="376"/>
    </location>
</feature>
<dbReference type="EMBL" id="FQXS01000062">
    <property type="protein sequence ID" value="SHI15518.1"/>
    <property type="molecule type" value="Genomic_DNA"/>
</dbReference>
<keyword evidence="8" id="KW-1185">Reference proteome</keyword>
<keyword evidence="4 5" id="KW-0472">Membrane</keyword>
<feature type="transmembrane region" description="Helical" evidence="5">
    <location>
        <begin position="99"/>
        <end position="114"/>
    </location>
</feature>
<keyword evidence="7" id="KW-0436">Ligase</keyword>
<keyword evidence="3 5" id="KW-1133">Transmembrane helix</keyword>
<dbReference type="InterPro" id="IPR051533">
    <property type="entry name" value="WaaL-like"/>
</dbReference>
<dbReference type="InterPro" id="IPR007016">
    <property type="entry name" value="O-antigen_ligase-rel_domated"/>
</dbReference>
<dbReference type="AlphaFoldDB" id="A0A1M5YUI1"/>
<protein>
    <submittedName>
        <fullName evidence="7">O-antigen ligase</fullName>
    </submittedName>
</protein>
<feature type="transmembrane region" description="Helical" evidence="5">
    <location>
        <begin position="227"/>
        <end position="244"/>
    </location>
</feature>
<dbReference type="Proteomes" id="UP000184139">
    <property type="component" value="Unassembled WGS sequence"/>
</dbReference>
<dbReference type="OrthoDB" id="5430339at2"/>
<evidence type="ECO:0000256" key="5">
    <source>
        <dbReference type="SAM" id="Phobius"/>
    </source>
</evidence>
<feature type="transmembrane region" description="Helical" evidence="5">
    <location>
        <begin position="64"/>
        <end position="87"/>
    </location>
</feature>
<proteinExistence type="predicted"/>
<comment type="subcellular location">
    <subcellularLocation>
        <location evidence="1">Membrane</location>
        <topology evidence="1">Multi-pass membrane protein</topology>
    </subcellularLocation>
</comment>
<dbReference type="GO" id="GO:0016020">
    <property type="term" value="C:membrane"/>
    <property type="evidence" value="ECO:0007669"/>
    <property type="project" value="UniProtKB-SubCell"/>
</dbReference>
<dbReference type="PANTHER" id="PTHR37422">
    <property type="entry name" value="TEICHURONIC ACID BIOSYNTHESIS PROTEIN TUAE"/>
    <property type="match status" value="1"/>
</dbReference>
<keyword evidence="2 5" id="KW-0812">Transmembrane</keyword>
<feature type="transmembrane region" description="Helical" evidence="5">
    <location>
        <begin position="154"/>
        <end position="172"/>
    </location>
</feature>
<feature type="transmembrane region" description="Helical" evidence="5">
    <location>
        <begin position="184"/>
        <end position="201"/>
    </location>
</feature>
<feature type="transmembrane region" description="Helical" evidence="5">
    <location>
        <begin position="321"/>
        <end position="344"/>
    </location>
</feature>
<evidence type="ECO:0000259" key="6">
    <source>
        <dbReference type="Pfam" id="PF04932"/>
    </source>
</evidence>
<evidence type="ECO:0000313" key="8">
    <source>
        <dbReference type="Proteomes" id="UP000184139"/>
    </source>
</evidence>
<sequence length="405" mass="45202">MSLSPSPQPEQKLKRIEQAGLVFVWLACFFTPLSTSLLGVFSLLASLCWLAAGRFRTLARDCRAHSALFFALLLFAFMCLAVTYSPADLPEALDALKKYRELLLLPIIVSLLSISRQARNRAQNSFLAGCVTLMLISYAMALDLIPQLRYGHSLVFHITHSFFMAVLGFWTLNRAFTEHGLQRLLWLLVCAAATVNLFYIAPGRTGMLVFLFLMMLFCWQRLSLVKAVTGLLLICAAITTFYFTSDNFSGRVTEVINEINTYEPGQSRTSIGQRFDWWMVAGQLIAEKPIFGHGTGSFQAAQQQTSDHTKIKPTDNPHNEFLFLTVQFGLLGLALFMTICCCQLREAARLPRDEGFLLQGVVAALLVGSLMNSLLFDSQQGHFYLFMSAALMAGRPQKSQPQPPP</sequence>
<name>A0A1M5YUI1_9BACT</name>
<reference evidence="7 8" key="1">
    <citation type="submission" date="2016-11" db="EMBL/GenBank/DDBJ databases">
        <authorList>
            <person name="Jaros S."/>
            <person name="Januszkiewicz K."/>
            <person name="Wedrychowicz H."/>
        </authorList>
    </citation>
    <scope>NUCLEOTIDE SEQUENCE [LARGE SCALE GENOMIC DNA]</scope>
    <source>
        <strain evidence="7 8">DSM 9705</strain>
    </source>
</reference>
<organism evidence="7 8">
    <name type="scientific">Desulfofustis glycolicus DSM 9705</name>
    <dbReference type="NCBI Taxonomy" id="1121409"/>
    <lineage>
        <taxon>Bacteria</taxon>
        <taxon>Pseudomonadati</taxon>
        <taxon>Thermodesulfobacteriota</taxon>
        <taxon>Desulfobulbia</taxon>
        <taxon>Desulfobulbales</taxon>
        <taxon>Desulfocapsaceae</taxon>
        <taxon>Desulfofustis</taxon>
    </lineage>
</organism>
<evidence type="ECO:0000313" key="7">
    <source>
        <dbReference type="EMBL" id="SHI15518.1"/>
    </source>
</evidence>
<evidence type="ECO:0000256" key="3">
    <source>
        <dbReference type="ARBA" id="ARBA00022989"/>
    </source>
</evidence>
<feature type="transmembrane region" description="Helical" evidence="5">
    <location>
        <begin position="20"/>
        <end position="52"/>
    </location>
</feature>
<feature type="transmembrane region" description="Helical" evidence="5">
    <location>
        <begin position="126"/>
        <end position="148"/>
    </location>
</feature>
<evidence type="ECO:0000256" key="4">
    <source>
        <dbReference type="ARBA" id="ARBA00023136"/>
    </source>
</evidence>
<gene>
    <name evidence="7" type="ORF">SAMN02745124_04446</name>
</gene>
<dbReference type="GO" id="GO:0016874">
    <property type="term" value="F:ligase activity"/>
    <property type="evidence" value="ECO:0007669"/>
    <property type="project" value="UniProtKB-KW"/>
</dbReference>
<evidence type="ECO:0000256" key="2">
    <source>
        <dbReference type="ARBA" id="ARBA00022692"/>
    </source>
</evidence>